<feature type="compositionally biased region" description="Low complexity" evidence="3">
    <location>
        <begin position="465"/>
        <end position="476"/>
    </location>
</feature>
<dbReference type="PROSITE" id="PS50106">
    <property type="entry name" value="PDZ"/>
    <property type="match status" value="1"/>
</dbReference>
<evidence type="ECO:0000259" key="4">
    <source>
        <dbReference type="PROSITE" id="PS50011"/>
    </source>
</evidence>
<dbReference type="GO" id="GO:0005524">
    <property type="term" value="F:ATP binding"/>
    <property type="evidence" value="ECO:0007669"/>
    <property type="project" value="UniProtKB-KW"/>
</dbReference>
<dbReference type="InterPro" id="IPR036034">
    <property type="entry name" value="PDZ_sf"/>
</dbReference>
<dbReference type="CDD" id="cd05117">
    <property type="entry name" value="STKc_CAMK"/>
    <property type="match status" value="1"/>
</dbReference>
<dbReference type="Gene3D" id="3.30.200.20">
    <property type="entry name" value="Phosphorylase Kinase, domain 1"/>
    <property type="match status" value="1"/>
</dbReference>
<dbReference type="Gene3D" id="2.30.42.10">
    <property type="match status" value="1"/>
</dbReference>
<feature type="region of interest" description="Disordered" evidence="3">
    <location>
        <begin position="394"/>
        <end position="431"/>
    </location>
</feature>
<organism evidence="6 7">
    <name type="scientific">Phytophthora fragariaefolia</name>
    <dbReference type="NCBI Taxonomy" id="1490495"/>
    <lineage>
        <taxon>Eukaryota</taxon>
        <taxon>Sar</taxon>
        <taxon>Stramenopiles</taxon>
        <taxon>Oomycota</taxon>
        <taxon>Peronosporomycetes</taxon>
        <taxon>Peronosporales</taxon>
        <taxon>Peronosporaceae</taxon>
        <taxon>Phytophthora</taxon>
    </lineage>
</organism>
<dbReference type="SMART" id="SM00228">
    <property type="entry name" value="PDZ"/>
    <property type="match status" value="4"/>
</dbReference>
<dbReference type="Gene3D" id="1.10.510.10">
    <property type="entry name" value="Transferase(Phosphotransferase) domain 1"/>
    <property type="match status" value="1"/>
</dbReference>
<evidence type="ECO:0000256" key="3">
    <source>
        <dbReference type="SAM" id="MobiDB-lite"/>
    </source>
</evidence>
<feature type="compositionally biased region" description="Low complexity" evidence="3">
    <location>
        <begin position="494"/>
        <end position="560"/>
    </location>
</feature>
<dbReference type="CDD" id="cd00136">
    <property type="entry name" value="PDZ_canonical"/>
    <property type="match status" value="1"/>
</dbReference>
<evidence type="ECO:0000256" key="1">
    <source>
        <dbReference type="ARBA" id="ARBA00022741"/>
    </source>
</evidence>
<dbReference type="EMBL" id="BSXT01000217">
    <property type="protein sequence ID" value="GMF21119.1"/>
    <property type="molecule type" value="Genomic_DNA"/>
</dbReference>
<dbReference type="InterPro" id="IPR000719">
    <property type="entry name" value="Prot_kinase_dom"/>
</dbReference>
<comment type="caution">
    <text evidence="6">The sequence shown here is derived from an EMBL/GenBank/DDBJ whole genome shotgun (WGS) entry which is preliminary data.</text>
</comment>
<dbReference type="AlphaFoldDB" id="A0A9W6TW27"/>
<dbReference type="InterPro" id="IPR001478">
    <property type="entry name" value="PDZ"/>
</dbReference>
<dbReference type="SUPFAM" id="SSF50156">
    <property type="entry name" value="PDZ domain-like"/>
    <property type="match status" value="3"/>
</dbReference>
<dbReference type="PANTHER" id="PTHR24347">
    <property type="entry name" value="SERINE/THREONINE-PROTEIN KINASE"/>
    <property type="match status" value="1"/>
</dbReference>
<dbReference type="PROSITE" id="PS50011">
    <property type="entry name" value="PROTEIN_KINASE_DOM"/>
    <property type="match status" value="1"/>
</dbReference>
<feature type="region of interest" description="Disordered" evidence="3">
    <location>
        <begin position="452"/>
        <end position="561"/>
    </location>
</feature>
<protein>
    <submittedName>
        <fullName evidence="6">Unnamed protein product</fullName>
    </submittedName>
</protein>
<name>A0A9W6TW27_9STRA</name>
<evidence type="ECO:0000313" key="6">
    <source>
        <dbReference type="EMBL" id="GMF21119.1"/>
    </source>
</evidence>
<keyword evidence="2" id="KW-0067">ATP-binding</keyword>
<dbReference type="PROSITE" id="PS00108">
    <property type="entry name" value="PROTEIN_KINASE_ST"/>
    <property type="match status" value="1"/>
</dbReference>
<dbReference type="FunFam" id="1.10.510.10:FF:000571">
    <property type="entry name" value="Maternal embryonic leucine zipper kinase"/>
    <property type="match status" value="1"/>
</dbReference>
<proteinExistence type="predicted"/>
<dbReference type="SMART" id="SM00220">
    <property type="entry name" value="S_TKc"/>
    <property type="match status" value="1"/>
</dbReference>
<feature type="compositionally biased region" description="Polar residues" evidence="3">
    <location>
        <begin position="477"/>
        <end position="493"/>
    </location>
</feature>
<gene>
    <name evidence="6" type="ORF">Pfra01_000271700</name>
</gene>
<keyword evidence="7" id="KW-1185">Reference proteome</keyword>
<reference evidence="6" key="1">
    <citation type="submission" date="2023-04" db="EMBL/GenBank/DDBJ databases">
        <title>Phytophthora fragariaefolia NBRC 109709.</title>
        <authorList>
            <person name="Ichikawa N."/>
            <person name="Sato H."/>
            <person name="Tonouchi N."/>
        </authorList>
    </citation>
    <scope>NUCLEOTIDE SEQUENCE</scope>
    <source>
        <strain evidence="6">NBRC 109709</strain>
    </source>
</reference>
<keyword evidence="1" id="KW-0547">Nucleotide-binding</keyword>
<feature type="domain" description="PDZ" evidence="5">
    <location>
        <begin position="201"/>
        <end position="275"/>
    </location>
</feature>
<dbReference type="OrthoDB" id="40902at2759"/>
<dbReference type="SUPFAM" id="SSF56112">
    <property type="entry name" value="Protein kinase-like (PK-like)"/>
    <property type="match status" value="1"/>
</dbReference>
<dbReference type="Proteomes" id="UP001165121">
    <property type="component" value="Unassembled WGS sequence"/>
</dbReference>
<dbReference type="InterPro" id="IPR008271">
    <property type="entry name" value="Ser/Thr_kinase_AS"/>
</dbReference>
<sequence>MADPFAFKAPVCAWVRASSRVVSGLLPLRTEPHAVWGCQALNLPTNQARPPRPRGGWNKWWGLVFLHLAARSPPAMADAALQGAQTAADVRLDERRMYAVQWADGAAFGFTVTPVQSDRGAVLCLARRTASAGLQDVEPGDLLVAIGDQKVYHLGAAAATKLLRSVRKPVRLTLQLSPFSGAAKDVPELAPNEYTYEWHAGPLGIVLTTEPRSKLPLVKRFTGKADSPALERDVRVGDELVYVNETPTSDHSIAAVIAIIKELPKPMTLRFRRPLSHELRAELPELRDGEFDFLWDVGPLGLVVGTSPNGLPYVRSFTGKGTSKQLAQVQENDEIVLVNDRPAQQLGFHETMQYIMNVPKPAVIRFRRPPANRSKATTPPKLVESTSLPTAQMAAMSLAPASQPPRASSPVRPASIGGAPPAPTPVRSFSVASESETAPSLLGYRSARSNSSFALSRHQHASKYQTQPPHQQAQTTEDLSFDQTTSSQGDGDNSYQSQPQQQSFQQPPQQQQQQHSPYQPSPLQQQQYSPYQPSPLQQQQSFHQTPQQQLYQQSYQSAPQMEEEEFFEIDTNAYYQIQWTDGPFGFTVREAQSKQGSVVLITKRTGKATCAGLRRVAVGDILIKVGDKDVRQLGFERSTMHLRNPEPLSLAAQTRELLAPLAALTKSLPPSRQCDSCSLKVTWRTRSLLGSMTSTASAALSAKVGQRHVGHEFSRTRLTRVLTGNFSIVKECTNRATGARYAVKCINKAALNPKDRDNLVQEIEILKDLSHPNIIKLFDVYDGDGPMCFLVMEYAEGGELFDRIIAKEYYTEAEAKKVVKVVAKVLRYCHSEGVTHRDLKPENLLYADETENSVIKIADFGFAKLVTEETNMSTMCGTPGYYAPEIVRKLPYDSKCDIWSLGVIAYILLCGFPPFYDENQVEEMRKILNGDFEFVAPYFDGVSQQAKDLICKMLVVQPSKRLSAQEVLDHPWFNDIKEADDDAPMLSVGKNMKEARRLTARSKFRAGVGAVMAVTKTQRLLKASRSPPT</sequence>
<feature type="compositionally biased region" description="Low complexity" evidence="3">
    <location>
        <begin position="397"/>
        <end position="415"/>
    </location>
</feature>
<dbReference type="Pfam" id="PF00069">
    <property type="entry name" value="Pkinase"/>
    <property type="match status" value="1"/>
</dbReference>
<accession>A0A9W6TW27</accession>
<dbReference type="GO" id="GO:0004672">
    <property type="term" value="F:protein kinase activity"/>
    <property type="evidence" value="ECO:0007669"/>
    <property type="project" value="InterPro"/>
</dbReference>
<dbReference type="InterPro" id="IPR011009">
    <property type="entry name" value="Kinase-like_dom_sf"/>
</dbReference>
<feature type="domain" description="Protein kinase" evidence="4">
    <location>
        <begin position="715"/>
        <end position="973"/>
    </location>
</feature>
<evidence type="ECO:0000256" key="2">
    <source>
        <dbReference type="ARBA" id="ARBA00022840"/>
    </source>
</evidence>
<evidence type="ECO:0000259" key="5">
    <source>
        <dbReference type="PROSITE" id="PS50106"/>
    </source>
</evidence>
<evidence type="ECO:0000313" key="7">
    <source>
        <dbReference type="Proteomes" id="UP001165121"/>
    </source>
</evidence>